<dbReference type="EMBL" id="SLWV01000028">
    <property type="protein sequence ID" value="TCO70039.1"/>
    <property type="molecule type" value="Genomic_DNA"/>
</dbReference>
<dbReference type="InterPro" id="IPR043128">
    <property type="entry name" value="Rev_trsase/Diguanyl_cyclase"/>
</dbReference>
<evidence type="ECO:0000256" key="2">
    <source>
        <dbReference type="ARBA" id="ARBA00022553"/>
    </source>
</evidence>
<evidence type="ECO:0000256" key="6">
    <source>
        <dbReference type="ARBA" id="ARBA00022840"/>
    </source>
</evidence>
<dbReference type="SUPFAM" id="SSF55073">
    <property type="entry name" value="Nucleotide cyclase"/>
    <property type="match status" value="1"/>
</dbReference>
<dbReference type="PANTHER" id="PTHR44757:SF2">
    <property type="entry name" value="BIOFILM ARCHITECTURE MAINTENANCE PROTEIN MBAA"/>
    <property type="match status" value="1"/>
</dbReference>
<evidence type="ECO:0000313" key="14">
    <source>
        <dbReference type="Proteomes" id="UP000294919"/>
    </source>
</evidence>
<dbReference type="InterPro" id="IPR035965">
    <property type="entry name" value="PAS-like_dom_sf"/>
</dbReference>
<dbReference type="SUPFAM" id="SSF55785">
    <property type="entry name" value="PYP-like sensor domain (PAS domain)"/>
    <property type="match status" value="1"/>
</dbReference>
<keyword evidence="7" id="KW-0902">Two-component regulatory system</keyword>
<dbReference type="Proteomes" id="UP000294919">
    <property type="component" value="Unassembled WGS sequence"/>
</dbReference>
<dbReference type="Pfam" id="PF00563">
    <property type="entry name" value="EAL"/>
    <property type="match status" value="1"/>
</dbReference>
<dbReference type="CDD" id="cd00130">
    <property type="entry name" value="PAS"/>
    <property type="match status" value="1"/>
</dbReference>
<evidence type="ECO:0000256" key="5">
    <source>
        <dbReference type="ARBA" id="ARBA00022777"/>
    </source>
</evidence>
<evidence type="ECO:0000256" key="4">
    <source>
        <dbReference type="ARBA" id="ARBA00022741"/>
    </source>
</evidence>
<gene>
    <name evidence="13" type="ORF">EV214_12834</name>
</gene>
<keyword evidence="8" id="KW-0175">Coiled coil</keyword>
<keyword evidence="4" id="KW-0547">Nucleotide-binding</keyword>
<evidence type="ECO:0000256" key="3">
    <source>
        <dbReference type="ARBA" id="ARBA00022679"/>
    </source>
</evidence>
<dbReference type="InterPro" id="IPR000700">
    <property type="entry name" value="PAS-assoc_C"/>
</dbReference>
<feature type="coiled-coil region" evidence="8">
    <location>
        <begin position="367"/>
        <end position="429"/>
    </location>
</feature>
<dbReference type="Gene3D" id="3.20.20.450">
    <property type="entry name" value="EAL domain"/>
    <property type="match status" value="1"/>
</dbReference>
<keyword evidence="6" id="KW-0067">ATP-binding</keyword>
<dbReference type="GO" id="GO:0000160">
    <property type="term" value="P:phosphorelay signal transduction system"/>
    <property type="evidence" value="ECO:0007669"/>
    <property type="project" value="UniProtKB-KW"/>
</dbReference>
<evidence type="ECO:0000259" key="10">
    <source>
        <dbReference type="PROSITE" id="PS50113"/>
    </source>
</evidence>
<dbReference type="InterPro" id="IPR001610">
    <property type="entry name" value="PAC"/>
</dbReference>
<dbReference type="Gene3D" id="3.30.70.270">
    <property type="match status" value="1"/>
</dbReference>
<proteinExistence type="predicted"/>
<keyword evidence="9" id="KW-0812">Transmembrane</keyword>
<dbReference type="NCBIfam" id="TIGR00229">
    <property type="entry name" value="sensory_box"/>
    <property type="match status" value="1"/>
</dbReference>
<keyword evidence="3" id="KW-0808">Transferase</keyword>
<dbReference type="SUPFAM" id="SSF141868">
    <property type="entry name" value="EAL domain-like"/>
    <property type="match status" value="1"/>
</dbReference>
<dbReference type="SMART" id="SM00267">
    <property type="entry name" value="GGDEF"/>
    <property type="match status" value="1"/>
</dbReference>
<keyword evidence="2" id="KW-0597">Phosphoprotein</keyword>
<evidence type="ECO:0000256" key="7">
    <source>
        <dbReference type="ARBA" id="ARBA00023012"/>
    </source>
</evidence>
<dbReference type="PROSITE" id="PS50883">
    <property type="entry name" value="EAL"/>
    <property type="match status" value="1"/>
</dbReference>
<dbReference type="AlphaFoldDB" id="A0A4R2KHQ9"/>
<sequence>MKKSKKPIKENVVNQFKLIYLPLLIVLFTTFTMSISSFYISRNLLLAQMKQDGVNLVKQVTNQIEGSDIALDVINEILEEKIKIAEEMIIKNEKNLSDEFLMEISKDLHIDELNWMNEKGEILYTTIEAYRGWIPFEGHALHDFIHSKDRELIEAIRPDVKSGIPKKYGAMKNSAGYLVQAGILAENVQKLTKTFSYQTSIEALMKKENIVYATLVDKNLKVIADGDREEIRMCYDTNKEKELKEALKGKISMIEWCYDKIDAKVLEILAPVNKNGEIIGVLVIGLSMKRVHDAVYRIFIISFMIALIMFLLFLWVQNRNIIKPVNRLNQKINQIDVEKDITYRLQLVEKGTFFGLTISMNNLLDKMASYLFQLKENQEELEASNEELVAAYEQLTASEEELRAQYDEIQSYTEKLENLKQRYAIAIKGTNSAVWEVDISDQTVYFSHEFKEIVGRTFSEKVEIDQIVKALFTIEDQQNLMEAFLAYKNGDSEEIYTQVRIKNQDDRLKWLLVRGKGIYDEQQNLKKISGILLDITELKEQEAYIKKLAYNDSLTELPNRRSFLEKLEKALHKDQSGAVMLLDLDNFKEINDTLGHTYGDKVLKKVARGLKHIRDEKMFLSRLGGDEFLVLIEGEEDIIEIENYAKKIIQIFKDKCMIESDEIYISASLGVTRYPSDSNEVSQLIMNADMAMYKVKDIGKNNYMFFNKEMIENLKEQIHIGKILREAITEDGFKLVYQPQVCTYTGKIIGFEALIRLKNHNISPDVFIEAAEENGMIIEIGRWVTKEAISQIVTWKNKGLPVKPIAINFSAKQLKDTNYIAFLENTLKEKNVEVKYIEIEITESIFLDEKEETIVFLNRLKKLGIKIALDDFGTGYSSLSYLTFLPVDKIKLDKSLCDKFLEIENIAVMDNIISLAHSLNLEVTAEGIEDMEQYKRLKVAKCNYIQGYLFSKPVEALESEKIYGDNFLEKINDKA</sequence>
<dbReference type="Pfam" id="PF00990">
    <property type="entry name" value="GGDEF"/>
    <property type="match status" value="1"/>
</dbReference>
<dbReference type="InterPro" id="IPR013655">
    <property type="entry name" value="PAS_fold_3"/>
</dbReference>
<dbReference type="PANTHER" id="PTHR44757">
    <property type="entry name" value="DIGUANYLATE CYCLASE DGCP"/>
    <property type="match status" value="1"/>
</dbReference>
<comment type="caution">
    <text evidence="13">The sequence shown here is derived from an EMBL/GenBank/DDBJ whole genome shotgun (WGS) entry which is preliminary data.</text>
</comment>
<evidence type="ECO:0000256" key="8">
    <source>
        <dbReference type="SAM" id="Coils"/>
    </source>
</evidence>
<comment type="subcellular location">
    <subcellularLocation>
        <location evidence="1">Membrane</location>
    </subcellularLocation>
</comment>
<evidence type="ECO:0000256" key="1">
    <source>
        <dbReference type="ARBA" id="ARBA00004370"/>
    </source>
</evidence>
<organism evidence="13 14">
    <name type="scientific">Marinisporobacter balticus</name>
    <dbReference type="NCBI Taxonomy" id="2018667"/>
    <lineage>
        <taxon>Bacteria</taxon>
        <taxon>Bacillati</taxon>
        <taxon>Bacillota</taxon>
        <taxon>Clostridia</taxon>
        <taxon>Peptostreptococcales</taxon>
        <taxon>Thermotaleaceae</taxon>
        <taxon>Marinisporobacter</taxon>
    </lineage>
</organism>
<evidence type="ECO:0000313" key="13">
    <source>
        <dbReference type="EMBL" id="TCO70039.1"/>
    </source>
</evidence>
<dbReference type="RefSeq" id="WP_132247277.1">
    <property type="nucleotide sequence ID" value="NZ_SLWV01000028.1"/>
</dbReference>
<feature type="domain" description="EAL" evidence="11">
    <location>
        <begin position="717"/>
        <end position="967"/>
    </location>
</feature>
<evidence type="ECO:0000259" key="12">
    <source>
        <dbReference type="PROSITE" id="PS50887"/>
    </source>
</evidence>
<keyword evidence="9" id="KW-1133">Transmembrane helix</keyword>
<dbReference type="SMART" id="SM00086">
    <property type="entry name" value="PAC"/>
    <property type="match status" value="1"/>
</dbReference>
<evidence type="ECO:0000256" key="9">
    <source>
        <dbReference type="SAM" id="Phobius"/>
    </source>
</evidence>
<keyword evidence="5" id="KW-0418">Kinase</keyword>
<dbReference type="Gene3D" id="3.30.450.20">
    <property type="entry name" value="PAS domain"/>
    <property type="match status" value="2"/>
</dbReference>
<dbReference type="CDD" id="cd01948">
    <property type="entry name" value="EAL"/>
    <property type="match status" value="1"/>
</dbReference>
<dbReference type="InterPro" id="IPR000014">
    <property type="entry name" value="PAS"/>
</dbReference>
<dbReference type="InterPro" id="IPR029787">
    <property type="entry name" value="Nucleotide_cyclase"/>
</dbReference>
<feature type="transmembrane region" description="Helical" evidence="9">
    <location>
        <begin position="20"/>
        <end position="40"/>
    </location>
</feature>
<evidence type="ECO:0000259" key="11">
    <source>
        <dbReference type="PROSITE" id="PS50883"/>
    </source>
</evidence>
<keyword evidence="9" id="KW-0472">Membrane</keyword>
<dbReference type="InterPro" id="IPR001633">
    <property type="entry name" value="EAL_dom"/>
</dbReference>
<dbReference type="NCBIfam" id="TIGR00254">
    <property type="entry name" value="GGDEF"/>
    <property type="match status" value="1"/>
</dbReference>
<dbReference type="SMART" id="SM00052">
    <property type="entry name" value="EAL"/>
    <property type="match status" value="1"/>
</dbReference>
<name>A0A4R2KHQ9_9FIRM</name>
<dbReference type="Pfam" id="PF08447">
    <property type="entry name" value="PAS_3"/>
    <property type="match status" value="1"/>
</dbReference>
<dbReference type="InterPro" id="IPR052155">
    <property type="entry name" value="Biofilm_reg_signaling"/>
</dbReference>
<reference evidence="13 14" key="1">
    <citation type="submission" date="2019-03" db="EMBL/GenBank/DDBJ databases">
        <title>Genomic Encyclopedia of Type Strains, Phase IV (KMG-IV): sequencing the most valuable type-strain genomes for metagenomic binning, comparative biology and taxonomic classification.</title>
        <authorList>
            <person name="Goeker M."/>
        </authorList>
    </citation>
    <scope>NUCLEOTIDE SEQUENCE [LARGE SCALE GENOMIC DNA]</scope>
    <source>
        <strain evidence="13 14">DSM 102940</strain>
    </source>
</reference>
<dbReference type="InterPro" id="IPR000160">
    <property type="entry name" value="GGDEF_dom"/>
</dbReference>
<dbReference type="CDD" id="cd01949">
    <property type="entry name" value="GGDEF"/>
    <property type="match status" value="1"/>
</dbReference>
<feature type="domain" description="GGDEF" evidence="12">
    <location>
        <begin position="575"/>
        <end position="708"/>
    </location>
</feature>
<dbReference type="InterPro" id="IPR035919">
    <property type="entry name" value="EAL_sf"/>
</dbReference>
<dbReference type="OrthoDB" id="9762141at2"/>
<dbReference type="GO" id="GO:0016020">
    <property type="term" value="C:membrane"/>
    <property type="evidence" value="ECO:0007669"/>
    <property type="project" value="UniProtKB-SubCell"/>
</dbReference>
<dbReference type="PROSITE" id="PS50887">
    <property type="entry name" value="GGDEF"/>
    <property type="match status" value="1"/>
</dbReference>
<dbReference type="GO" id="GO:0005524">
    <property type="term" value="F:ATP binding"/>
    <property type="evidence" value="ECO:0007669"/>
    <property type="project" value="UniProtKB-KW"/>
</dbReference>
<feature type="transmembrane region" description="Helical" evidence="9">
    <location>
        <begin position="294"/>
        <end position="316"/>
    </location>
</feature>
<dbReference type="SUPFAM" id="SSF103190">
    <property type="entry name" value="Sensory domain-like"/>
    <property type="match status" value="1"/>
</dbReference>
<dbReference type="PROSITE" id="PS50113">
    <property type="entry name" value="PAC"/>
    <property type="match status" value="1"/>
</dbReference>
<keyword evidence="14" id="KW-1185">Reference proteome</keyword>
<dbReference type="GO" id="GO:0016301">
    <property type="term" value="F:kinase activity"/>
    <property type="evidence" value="ECO:0007669"/>
    <property type="project" value="UniProtKB-KW"/>
</dbReference>
<dbReference type="InterPro" id="IPR029151">
    <property type="entry name" value="Sensor-like_sf"/>
</dbReference>
<feature type="domain" description="PAC" evidence="10">
    <location>
        <begin position="495"/>
        <end position="547"/>
    </location>
</feature>
<protein>
    <submittedName>
        <fullName evidence="13">PAS domain S-box-containing protein/diguanylate cyclase (GGDEF)-like protein</fullName>
    </submittedName>
</protein>
<accession>A0A4R2KHQ9</accession>